<organism evidence="2 3">
    <name type="scientific">Chromobacterium haemolyticum</name>
    <dbReference type="NCBI Taxonomy" id="394935"/>
    <lineage>
        <taxon>Bacteria</taxon>
        <taxon>Pseudomonadati</taxon>
        <taxon>Pseudomonadota</taxon>
        <taxon>Betaproteobacteria</taxon>
        <taxon>Neisseriales</taxon>
        <taxon>Chromobacteriaceae</taxon>
        <taxon>Chromobacterium</taxon>
    </lineage>
</organism>
<protein>
    <submittedName>
        <fullName evidence="2">Uncharacterized protein</fullName>
    </submittedName>
</protein>
<comment type="caution">
    <text evidence="2">The sequence shown here is derived from an EMBL/GenBank/DDBJ whole genome shotgun (WGS) entry which is preliminary data.</text>
</comment>
<accession>A0ABS3GI88</accession>
<keyword evidence="3" id="KW-1185">Reference proteome</keyword>
<feature type="region of interest" description="Disordered" evidence="1">
    <location>
        <begin position="1"/>
        <end position="46"/>
    </location>
</feature>
<dbReference type="Proteomes" id="UP000664349">
    <property type="component" value="Unassembled WGS sequence"/>
</dbReference>
<dbReference type="EMBL" id="JAFLRD010000003">
    <property type="protein sequence ID" value="MBO0414745.1"/>
    <property type="molecule type" value="Genomic_DNA"/>
</dbReference>
<name>A0ABS3GI88_9NEIS</name>
<evidence type="ECO:0000313" key="2">
    <source>
        <dbReference type="EMBL" id="MBO0414745.1"/>
    </source>
</evidence>
<dbReference type="RefSeq" id="WP_200122409.1">
    <property type="nucleotide sequence ID" value="NZ_JAEILV010000003.1"/>
</dbReference>
<evidence type="ECO:0000313" key="3">
    <source>
        <dbReference type="Proteomes" id="UP000664349"/>
    </source>
</evidence>
<feature type="compositionally biased region" description="Basic and acidic residues" evidence="1">
    <location>
        <begin position="1"/>
        <end position="10"/>
    </location>
</feature>
<reference evidence="2 3" key="1">
    <citation type="submission" date="2021-03" db="EMBL/GenBank/DDBJ databases">
        <title>First Case of infection caused by Chromobacterium haemolyticum derived from water in China.</title>
        <authorList>
            <person name="Chen J."/>
            <person name="Liu C."/>
        </authorList>
    </citation>
    <scope>NUCLEOTIDE SEQUENCE [LARGE SCALE GENOMIC DNA]</scope>
    <source>
        <strain evidence="2 3">WJ-5</strain>
    </source>
</reference>
<sequence>MRNDEAKRIADTLGQTQRKTVSKSPLPPPAAKGALPGKTGVGRSGAASLPATGAIAGPLVEKDASLRQYHPETNMTTSDGLFVIRVQPIKRVTLTDAKGQLVVMEYAAP</sequence>
<gene>
    <name evidence="2" type="ORF">J1C50_04410</name>
</gene>
<proteinExistence type="predicted"/>
<evidence type="ECO:0000256" key="1">
    <source>
        <dbReference type="SAM" id="MobiDB-lite"/>
    </source>
</evidence>